<accession>A0A174VJT9</accession>
<dbReference type="EMBL" id="WCUV01000005">
    <property type="protein sequence ID" value="KAB4093224.1"/>
    <property type="molecule type" value="Genomic_DNA"/>
</dbReference>
<dbReference type="Proteomes" id="UP000095788">
    <property type="component" value="Unassembled WGS sequence"/>
</dbReference>
<dbReference type="EMBL" id="QSIF01000004">
    <property type="protein sequence ID" value="RHC75582.1"/>
    <property type="molecule type" value="Genomic_DNA"/>
</dbReference>
<dbReference type="Proteomes" id="UP000431575">
    <property type="component" value="Unassembled WGS sequence"/>
</dbReference>
<evidence type="ECO:0000313" key="9">
    <source>
        <dbReference type="EMBL" id="KAB4123308.1"/>
    </source>
</evidence>
<dbReference type="Proteomes" id="UP000432488">
    <property type="component" value="Unassembled WGS sequence"/>
</dbReference>
<dbReference type="Proteomes" id="UP000283684">
    <property type="component" value="Unassembled WGS sequence"/>
</dbReference>
<evidence type="ECO:0000313" key="52">
    <source>
        <dbReference type="Proteomes" id="UP000434462"/>
    </source>
</evidence>
<dbReference type="Proteomes" id="UP000095614">
    <property type="component" value="Unassembled WGS sequence"/>
</dbReference>
<dbReference type="EMBL" id="QSJZ01000006">
    <property type="protein sequence ID" value="RHE23404.1"/>
    <property type="molecule type" value="Genomic_DNA"/>
</dbReference>
<evidence type="ECO:0000313" key="46">
    <source>
        <dbReference type="Proteomes" id="UP000285283"/>
    </source>
</evidence>
<dbReference type="EMBL" id="CZAF01000005">
    <property type="protein sequence ID" value="CUO88502.1"/>
    <property type="molecule type" value="Genomic_DNA"/>
</dbReference>
<dbReference type="Proteomes" id="UP000260844">
    <property type="component" value="Unassembled WGS sequence"/>
</dbReference>
<dbReference type="Proteomes" id="UP000260874">
    <property type="component" value="Unassembled WGS sequence"/>
</dbReference>
<dbReference type="Proteomes" id="UP000286114">
    <property type="component" value="Unassembled WGS sequence"/>
</dbReference>
<dbReference type="Proteomes" id="UP000285283">
    <property type="component" value="Unassembled WGS sequence"/>
</dbReference>
<evidence type="ECO:0000313" key="29">
    <source>
        <dbReference type="EMBL" id="RHE23404.1"/>
    </source>
</evidence>
<dbReference type="EMBL" id="CYZF01000001">
    <property type="protein sequence ID" value="CUN47801.1"/>
    <property type="molecule type" value="Genomic_DNA"/>
</dbReference>
<dbReference type="Proteomes" id="UP000487221">
    <property type="component" value="Unassembled WGS sequence"/>
</dbReference>
<dbReference type="EMBL" id="WCTM01000001">
    <property type="protein sequence ID" value="KAB4246364.1"/>
    <property type="molecule type" value="Genomic_DNA"/>
</dbReference>
<evidence type="ECO:0000313" key="48">
    <source>
        <dbReference type="Proteomes" id="UP000286114"/>
    </source>
</evidence>
<reference evidence="36 37" key="4">
    <citation type="submission" date="2018-08" db="EMBL/GenBank/DDBJ databases">
        <title>A genome reference for cultivated species of the human gut microbiota.</title>
        <authorList>
            <person name="Zou Y."/>
            <person name="Xue W."/>
            <person name="Luo G."/>
        </authorList>
    </citation>
    <scope>NUCLEOTIDE SEQUENCE [LARGE SCALE GENOMIC DNA]</scope>
    <source>
        <strain evidence="25 47">AF14-42</strain>
        <strain evidence="24 44">AF17-20</strain>
        <strain evidence="23 46">AF21-53</strain>
        <strain evidence="30 43">AM18-14LB</strain>
        <strain evidence="29 41">AM29-12AC</strain>
        <strain evidence="28 45">AM34-25</strain>
        <strain evidence="27 48">AM39-1</strain>
        <strain evidence="26 42">AM50-4</strain>
        <strain evidence="22 39">OM07-9</strain>
        <strain evidence="21 36">TF08-13</strain>
        <strain evidence="20 38">TF09-22</strain>
        <strain evidence="19 37">TM04-30</strain>
        <strain evidence="18 40">TM10-17</strain>
    </source>
</reference>
<protein>
    <submittedName>
        <fullName evidence="5">Uncharacterized protein</fullName>
    </submittedName>
</protein>
<dbReference type="EMBL" id="WCTY01000003">
    <property type="protein sequence ID" value="KAB4187420.1"/>
    <property type="molecule type" value="Genomic_DNA"/>
</dbReference>
<dbReference type="EMBL" id="QSEE01000004">
    <property type="protein sequence ID" value="RGZ50146.1"/>
    <property type="molecule type" value="Genomic_DNA"/>
</dbReference>
<dbReference type="Proteomes" id="UP000284022">
    <property type="component" value="Unassembled WGS sequence"/>
</dbReference>
<keyword evidence="1" id="KW-0472">Membrane</keyword>
<keyword evidence="1" id="KW-1133">Transmembrane helix</keyword>
<reference evidence="31 32" key="1">
    <citation type="submission" date="2015-09" db="EMBL/GenBank/DDBJ databases">
        <authorList>
            <consortium name="Pathogen Informatics"/>
        </authorList>
    </citation>
    <scope>NUCLEOTIDE SEQUENCE [LARGE SCALE GENOMIC DNA]</scope>
    <source>
        <strain evidence="2 31">2789STDY5608791</strain>
        <strain evidence="3 32">2789STDY5834847</strain>
        <strain evidence="5 33">2789STDY5834898</strain>
        <strain evidence="4 34">2789STDY5834942</strain>
    </source>
</reference>
<dbReference type="EMBL" id="QSRK01000011">
    <property type="protein sequence ID" value="RGL14218.1"/>
    <property type="molecule type" value="Genomic_DNA"/>
</dbReference>
<dbReference type="Proteomes" id="UP000095766">
    <property type="component" value="Unassembled WGS sequence"/>
</dbReference>
<reference evidence="49 50" key="5">
    <citation type="journal article" date="2019" name="Nat. Med.">
        <title>A library of human gut bacterial isolates paired with longitudinal multiomics data enables mechanistic microbiome research.</title>
        <authorList>
            <person name="Poyet M."/>
            <person name="Groussin M."/>
            <person name="Gibbons S.M."/>
            <person name="Avila-Pacheco J."/>
            <person name="Jiang X."/>
            <person name="Kearney S.M."/>
            <person name="Perrotta A.R."/>
            <person name="Berdy B."/>
            <person name="Zhao S."/>
            <person name="Lieberman T.D."/>
            <person name="Swanson P.K."/>
            <person name="Smith M."/>
            <person name="Roesemann S."/>
            <person name="Alexander J.E."/>
            <person name="Rich S.A."/>
            <person name="Livny J."/>
            <person name="Vlamakis H."/>
            <person name="Clish C."/>
            <person name="Bullock K."/>
            <person name="Deik A."/>
            <person name="Scott J."/>
            <person name="Pierce K.A."/>
            <person name="Xavier R.J."/>
            <person name="Alm E.J."/>
        </authorList>
    </citation>
    <scope>NUCLEOTIDE SEQUENCE [LARGE SCALE GENOMIC DNA]</scope>
    <source>
        <strain evidence="13 57">BIOML-A11</strain>
        <strain evidence="11 58">BIOML-A19</strain>
        <strain evidence="12 55">BIOML-A21</strain>
        <strain evidence="10 51">BIOML-A27</strain>
        <strain evidence="16 59">BIOML-A3</strain>
        <strain evidence="7 54">BIOML-A36</strain>
        <strain evidence="9 53">BIOML-A37</strain>
        <strain evidence="8 52">BIOML-A38</strain>
        <strain evidence="6 50">BIOML-A42</strain>
        <strain evidence="14 56">BIOML-A5</strain>
        <strain evidence="15 49">BIOML-A6</strain>
    </source>
</reference>
<dbReference type="Proteomes" id="UP000283766">
    <property type="component" value="Unassembled WGS sequence"/>
</dbReference>
<name>A0A174VJT9_BACUN</name>
<proteinExistence type="predicted"/>
<reference evidence="17" key="3">
    <citation type="journal article" date="2018" name="BMC Genomics">
        <title>Whole genome sequencing and function prediction of 133 gut anaerobes isolated from chicken caecum in pure cultures.</title>
        <authorList>
            <person name="Medvecky M."/>
            <person name="Cejkova D."/>
            <person name="Polansky O."/>
            <person name="Karasova D."/>
            <person name="Kubasova T."/>
            <person name="Cizek A."/>
            <person name="Rychlik I."/>
        </authorList>
    </citation>
    <scope>NUCLEOTIDE SEQUENCE</scope>
    <source>
        <strain evidence="17">An67</strain>
    </source>
</reference>
<evidence type="ECO:0000313" key="26">
    <source>
        <dbReference type="EMBL" id="RGZ50146.1"/>
    </source>
</evidence>
<evidence type="ECO:0000313" key="53">
    <source>
        <dbReference type="Proteomes" id="UP000438773"/>
    </source>
</evidence>
<evidence type="ECO:0000313" key="56">
    <source>
        <dbReference type="Proteomes" id="UP000462376"/>
    </source>
</evidence>
<evidence type="ECO:0000313" key="17">
    <source>
        <dbReference type="EMBL" id="OUN56199.1"/>
    </source>
</evidence>
<evidence type="ECO:0000313" key="37">
    <source>
        <dbReference type="Proteomes" id="UP000260844"/>
    </source>
</evidence>
<evidence type="ECO:0000256" key="1">
    <source>
        <dbReference type="SAM" id="Phobius"/>
    </source>
</evidence>
<evidence type="ECO:0000313" key="50">
    <source>
        <dbReference type="Proteomes" id="UP000432488"/>
    </source>
</evidence>
<evidence type="ECO:0000313" key="2">
    <source>
        <dbReference type="EMBL" id="CUN47801.1"/>
    </source>
</evidence>
<dbReference type="Proteomes" id="UP000095419">
    <property type="component" value="Unassembled WGS sequence"/>
</dbReference>
<evidence type="ECO:0000313" key="41">
    <source>
        <dbReference type="Proteomes" id="UP000283601"/>
    </source>
</evidence>
<evidence type="ECO:0000313" key="14">
    <source>
        <dbReference type="EMBL" id="KAB4236595.1"/>
    </source>
</evidence>
<organism evidence="5 33">
    <name type="scientific">Bacteroides uniformis</name>
    <dbReference type="NCBI Taxonomy" id="820"/>
    <lineage>
        <taxon>Bacteria</taxon>
        <taxon>Pseudomonadati</taxon>
        <taxon>Bacteroidota</taxon>
        <taxon>Bacteroidia</taxon>
        <taxon>Bacteroidales</taxon>
        <taxon>Bacteroidaceae</taxon>
        <taxon>Bacteroides</taxon>
    </lineage>
</organism>
<evidence type="ECO:0000313" key="34">
    <source>
        <dbReference type="Proteomes" id="UP000095788"/>
    </source>
</evidence>
<dbReference type="Proteomes" id="UP000442334">
    <property type="component" value="Unassembled WGS sequence"/>
</dbReference>
<dbReference type="EMBL" id="WCUR01000014">
    <property type="protein sequence ID" value="KAB4118088.1"/>
    <property type="molecule type" value="Genomic_DNA"/>
</dbReference>
<evidence type="ECO:0000313" key="16">
    <source>
        <dbReference type="EMBL" id="KAB4259182.1"/>
    </source>
</evidence>
<dbReference type="EMBL" id="WCUQ01000008">
    <property type="protein sequence ID" value="KAB4123308.1"/>
    <property type="molecule type" value="Genomic_DNA"/>
</dbReference>
<evidence type="ECO:0000313" key="45">
    <source>
        <dbReference type="Proteomes" id="UP000284514"/>
    </source>
</evidence>
<dbReference type="Proteomes" id="UP000261295">
    <property type="component" value="Unassembled WGS sequence"/>
</dbReference>
<evidence type="ECO:0000313" key="11">
    <source>
        <dbReference type="EMBL" id="KAB4187420.1"/>
    </source>
</evidence>
<evidence type="ECO:0000313" key="55">
    <source>
        <dbReference type="Proteomes" id="UP000442334"/>
    </source>
</evidence>
<dbReference type="EMBL" id="QRVP01000007">
    <property type="protein sequence ID" value="RGS54769.1"/>
    <property type="molecule type" value="Genomic_DNA"/>
</dbReference>
<evidence type="ECO:0000313" key="39">
    <source>
        <dbReference type="Proteomes" id="UP000261295"/>
    </source>
</evidence>
<dbReference type="EMBL" id="QSHA01000020">
    <property type="protein sequence ID" value="RHB68372.1"/>
    <property type="molecule type" value="Genomic_DNA"/>
</dbReference>
<dbReference type="EMBL" id="CZBF01000002">
    <property type="protein sequence ID" value="CUP62049.1"/>
    <property type="molecule type" value="Genomic_DNA"/>
</dbReference>
<evidence type="ECO:0000313" key="21">
    <source>
        <dbReference type="EMBL" id="RGL14218.1"/>
    </source>
</evidence>
<dbReference type="Proteomes" id="UP000487989">
    <property type="component" value="Unassembled WGS sequence"/>
</dbReference>
<evidence type="ECO:0000313" key="28">
    <source>
        <dbReference type="EMBL" id="RHC75582.1"/>
    </source>
</evidence>
<evidence type="ECO:0000313" key="7">
    <source>
        <dbReference type="EMBL" id="KAB4109933.1"/>
    </source>
</evidence>
<dbReference type="EMBL" id="QSPV01000004">
    <property type="protein sequence ID" value="RGJ95709.1"/>
    <property type="molecule type" value="Genomic_DNA"/>
</dbReference>
<dbReference type="EMBL" id="CZAO01000031">
    <property type="protein sequence ID" value="CUQ35034.1"/>
    <property type="molecule type" value="Genomic_DNA"/>
</dbReference>
<dbReference type="EMBL" id="QSOF01000020">
    <property type="protein sequence ID" value="RGI73993.1"/>
    <property type="molecule type" value="Genomic_DNA"/>
</dbReference>
<evidence type="ECO:0000313" key="24">
    <source>
        <dbReference type="EMBL" id="RGU39167.1"/>
    </source>
</evidence>
<evidence type="ECO:0000313" key="20">
    <source>
        <dbReference type="EMBL" id="RGK82395.1"/>
    </source>
</evidence>
<evidence type="ECO:0000313" key="32">
    <source>
        <dbReference type="Proteomes" id="UP000095614"/>
    </source>
</evidence>
<evidence type="ECO:0000313" key="51">
    <source>
        <dbReference type="Proteomes" id="UP000433928"/>
    </source>
</evidence>
<evidence type="ECO:0000313" key="40">
    <source>
        <dbReference type="Proteomes" id="UP000263754"/>
    </source>
</evidence>
<dbReference type="EMBL" id="QRJL01000015">
    <property type="protein sequence ID" value="RHH26876.1"/>
    <property type="molecule type" value="Genomic_DNA"/>
</dbReference>
<dbReference type="EMBL" id="QRZC01000002">
    <property type="protein sequence ID" value="RGV46007.1"/>
    <property type="molecule type" value="Genomic_DNA"/>
</dbReference>
<dbReference type="Proteomes" id="UP000462376">
    <property type="component" value="Unassembled WGS sequence"/>
</dbReference>
<dbReference type="EMBL" id="QSTL01000005">
    <property type="protein sequence ID" value="RGM56500.1"/>
    <property type="molecule type" value="Genomic_DNA"/>
</dbReference>
<evidence type="ECO:0000313" key="27">
    <source>
        <dbReference type="EMBL" id="RHB68372.1"/>
    </source>
</evidence>
<dbReference type="Proteomes" id="UP000433928">
    <property type="component" value="Unassembled WGS sequence"/>
</dbReference>
<evidence type="ECO:0000313" key="33">
    <source>
        <dbReference type="Proteomes" id="UP000095766"/>
    </source>
</evidence>
<evidence type="ECO:0000313" key="22">
    <source>
        <dbReference type="EMBL" id="RGM56500.1"/>
    </source>
</evidence>
<gene>
    <name evidence="17" type="ORF">B5G17_04540</name>
    <name evidence="30" type="ORF">DW216_18725</name>
    <name evidence="29" type="ORF">DW758_09305</name>
    <name evidence="28" type="ORF">DW831_04610</name>
    <name evidence="27" type="ORF">DW873_18180</name>
    <name evidence="26" type="ORF">DW988_06135</name>
    <name evidence="25" type="ORF">DWW14_01600</name>
    <name evidence="24" type="ORF">DWW83_12055</name>
    <name evidence="23" type="ORF">DWX87_09370</name>
    <name evidence="22" type="ORF">DXC07_08145</name>
    <name evidence="21" type="ORF">DXC80_09285</name>
    <name evidence="20" type="ORF">DXC91_16400</name>
    <name evidence="19" type="ORF">DXD40_06700</name>
    <name evidence="18" type="ORF">DXD90_14250</name>
    <name evidence="2" type="ORF">ERS417307_00196</name>
    <name evidence="3" type="ORF">ERS852462_01880</name>
    <name evidence="5" type="ORF">ERS852510_04085</name>
    <name evidence="4" type="ORF">ERS852554_01238</name>
    <name evidence="15" type="ORF">GAP41_02030</name>
    <name evidence="14" type="ORF">GAP47_10860</name>
    <name evidence="16" type="ORF">GAP48_00495</name>
    <name evidence="13" type="ORF">GAP55_12285</name>
    <name evidence="12" type="ORF">GAQ34_01420</name>
    <name evidence="11" type="ORF">GAQ44_02110</name>
    <name evidence="6" type="ORF">GAQ56_08245</name>
    <name evidence="10" type="ORF">GAQ59_07570</name>
    <name evidence="7" type="ORF">GAQ70_08825</name>
    <name evidence="8" type="ORF">GAQ72_06780</name>
    <name evidence="9" type="ORF">GAQ75_14820</name>
</gene>
<dbReference type="Proteomes" id="UP000284514">
    <property type="component" value="Unassembled WGS sequence"/>
</dbReference>
<evidence type="ECO:0000313" key="43">
    <source>
        <dbReference type="Proteomes" id="UP000283766"/>
    </source>
</evidence>
<dbReference type="EMBL" id="WCTL01000008">
    <property type="protein sequence ID" value="KAB4236595.1"/>
    <property type="molecule type" value="Genomic_DNA"/>
</dbReference>
<evidence type="ECO:0000313" key="49">
    <source>
        <dbReference type="Proteomes" id="UP000431575"/>
    </source>
</evidence>
<evidence type="ECO:0000313" key="4">
    <source>
        <dbReference type="EMBL" id="CUP62049.1"/>
    </source>
</evidence>
<feature type="transmembrane region" description="Helical" evidence="1">
    <location>
        <begin position="12"/>
        <end position="34"/>
    </location>
</feature>
<evidence type="ECO:0000313" key="10">
    <source>
        <dbReference type="EMBL" id="KAB4170838.1"/>
    </source>
</evidence>
<dbReference type="EMBL" id="WCUP01000005">
    <property type="protein sequence ID" value="KAB4109933.1"/>
    <property type="molecule type" value="Genomic_DNA"/>
</dbReference>
<evidence type="ECO:0000313" key="30">
    <source>
        <dbReference type="EMBL" id="RHH26876.1"/>
    </source>
</evidence>
<dbReference type="EMBL" id="NFHS01000002">
    <property type="protein sequence ID" value="OUN56199.1"/>
    <property type="molecule type" value="Genomic_DNA"/>
</dbReference>
<reference evidence="35" key="2">
    <citation type="submission" date="2017-04" db="EMBL/GenBank/DDBJ databases">
        <title>Function of individual gut microbiota members based on whole genome sequencing of pure cultures obtained from chicken caecum.</title>
        <authorList>
            <person name="Medvecky M."/>
            <person name="Cejkova D."/>
            <person name="Polansky O."/>
            <person name="Karasova D."/>
            <person name="Kubasova T."/>
            <person name="Cizek A."/>
            <person name="Rychlik I."/>
        </authorList>
    </citation>
    <scope>NUCLEOTIDE SEQUENCE [LARGE SCALE GENOMIC DNA]</scope>
    <source>
        <strain evidence="35">An67</strain>
    </source>
</reference>
<evidence type="ECO:0000313" key="3">
    <source>
        <dbReference type="EMBL" id="CUO88502.1"/>
    </source>
</evidence>
<evidence type="ECO:0000313" key="5">
    <source>
        <dbReference type="EMBL" id="CUQ35034.1"/>
    </source>
</evidence>
<evidence type="ECO:0000313" key="15">
    <source>
        <dbReference type="EMBL" id="KAB4246364.1"/>
    </source>
</evidence>
<dbReference type="EMBL" id="QSRB01000016">
    <property type="protein sequence ID" value="RGK82395.1"/>
    <property type="molecule type" value="Genomic_DNA"/>
</dbReference>
<evidence type="ECO:0000313" key="58">
    <source>
        <dbReference type="Proteomes" id="UP000487221"/>
    </source>
</evidence>
<evidence type="ECO:0000313" key="36">
    <source>
        <dbReference type="Proteomes" id="UP000260795"/>
    </source>
</evidence>
<evidence type="ECO:0000313" key="35">
    <source>
        <dbReference type="Proteomes" id="UP000196329"/>
    </source>
</evidence>
<dbReference type="Proteomes" id="UP000466952">
    <property type="component" value="Unassembled WGS sequence"/>
</dbReference>
<dbReference type="EMBL" id="WCTR01000008">
    <property type="protein sequence ID" value="KAB4211752.1"/>
    <property type="molecule type" value="Genomic_DNA"/>
</dbReference>
<dbReference type="Proteomes" id="UP000260795">
    <property type="component" value="Unassembled WGS sequence"/>
</dbReference>
<evidence type="ECO:0000313" key="59">
    <source>
        <dbReference type="Proteomes" id="UP000487989"/>
    </source>
</evidence>
<evidence type="ECO:0000313" key="38">
    <source>
        <dbReference type="Proteomes" id="UP000260874"/>
    </source>
</evidence>
<evidence type="ECO:0000313" key="44">
    <source>
        <dbReference type="Proteomes" id="UP000284022"/>
    </source>
</evidence>
<sequence length="66" mass="7608">MCYSRRKSTQFCNIYIANIGLFTVQTIIIIIFNIRYSQHSCVRTRAPLQQTITRPAGTTRPTLQTT</sequence>
<evidence type="ECO:0000313" key="19">
    <source>
        <dbReference type="EMBL" id="RGJ95709.1"/>
    </source>
</evidence>
<evidence type="ECO:0000313" key="8">
    <source>
        <dbReference type="EMBL" id="KAB4118088.1"/>
    </source>
</evidence>
<evidence type="ECO:0000313" key="18">
    <source>
        <dbReference type="EMBL" id="RGI73993.1"/>
    </source>
</evidence>
<evidence type="ECO:0000313" key="6">
    <source>
        <dbReference type="EMBL" id="KAB4093224.1"/>
    </source>
</evidence>
<evidence type="ECO:0000313" key="23">
    <source>
        <dbReference type="EMBL" id="RGS54769.1"/>
    </source>
</evidence>
<evidence type="ECO:0000313" key="42">
    <source>
        <dbReference type="Proteomes" id="UP000283684"/>
    </source>
</evidence>
<dbReference type="Proteomes" id="UP000285343">
    <property type="component" value="Unassembled WGS sequence"/>
</dbReference>
<evidence type="ECO:0000313" key="13">
    <source>
        <dbReference type="EMBL" id="KAB4211752.1"/>
    </source>
</evidence>
<keyword evidence="1" id="KW-0812">Transmembrane</keyword>
<dbReference type="Proteomes" id="UP000263754">
    <property type="component" value="Unassembled WGS sequence"/>
</dbReference>
<dbReference type="EMBL" id="WCUA01000001">
    <property type="protein sequence ID" value="KAB4188325.1"/>
    <property type="molecule type" value="Genomic_DNA"/>
</dbReference>
<evidence type="ECO:0000313" key="47">
    <source>
        <dbReference type="Proteomes" id="UP000285343"/>
    </source>
</evidence>
<dbReference type="Proteomes" id="UP000283601">
    <property type="component" value="Unassembled WGS sequence"/>
</dbReference>
<evidence type="ECO:0000313" key="12">
    <source>
        <dbReference type="EMBL" id="KAB4188325.1"/>
    </source>
</evidence>
<dbReference type="EMBL" id="WCUG01000006">
    <property type="protein sequence ID" value="KAB4170838.1"/>
    <property type="molecule type" value="Genomic_DNA"/>
</dbReference>
<dbReference type="Proteomes" id="UP000434462">
    <property type="component" value="Unassembled WGS sequence"/>
</dbReference>
<dbReference type="Proteomes" id="UP000441711">
    <property type="component" value="Unassembled WGS sequence"/>
</dbReference>
<dbReference type="AlphaFoldDB" id="A0A174VJT9"/>
<evidence type="ECO:0000313" key="25">
    <source>
        <dbReference type="EMBL" id="RGV46007.1"/>
    </source>
</evidence>
<evidence type="ECO:0000313" key="57">
    <source>
        <dbReference type="Proteomes" id="UP000466952"/>
    </source>
</evidence>
<dbReference type="Proteomes" id="UP000438773">
    <property type="component" value="Unassembled WGS sequence"/>
</dbReference>
<dbReference type="EMBL" id="WCTJ01000001">
    <property type="protein sequence ID" value="KAB4259182.1"/>
    <property type="molecule type" value="Genomic_DNA"/>
</dbReference>
<evidence type="ECO:0000313" key="31">
    <source>
        <dbReference type="Proteomes" id="UP000095419"/>
    </source>
</evidence>
<evidence type="ECO:0000313" key="54">
    <source>
        <dbReference type="Proteomes" id="UP000441711"/>
    </source>
</evidence>
<dbReference type="Proteomes" id="UP000196329">
    <property type="component" value="Unassembled WGS sequence"/>
</dbReference>
<dbReference type="EMBL" id="QRXV01000011">
    <property type="protein sequence ID" value="RGU39167.1"/>
    <property type="molecule type" value="Genomic_DNA"/>
</dbReference>